<sequence>MSESACFKPCVVEPAAVGQPEGRALAVELWLSRPVDGIAGRALRIDLRYGTRMHDAETLRDLLHAIGTNIVVT</sequence>
<proteinExistence type="predicted"/>
<dbReference type="Proteomes" id="UP000272778">
    <property type="component" value="Unassembled WGS sequence"/>
</dbReference>
<evidence type="ECO:0000313" key="2">
    <source>
        <dbReference type="Proteomes" id="UP000272778"/>
    </source>
</evidence>
<reference evidence="1 2" key="1">
    <citation type="submission" date="2018-11" db="EMBL/GenBank/DDBJ databases">
        <title>Paraburkholderia sp. DHOA04, isolated from soil.</title>
        <authorList>
            <person name="Gao Z.-H."/>
            <person name="Qiu L.-H."/>
            <person name="Fu J.-C."/>
        </authorList>
    </citation>
    <scope>NUCLEOTIDE SEQUENCE [LARGE SCALE GENOMIC DNA]</scope>
    <source>
        <strain evidence="1 2">DHOA04</strain>
    </source>
</reference>
<dbReference type="AlphaFoldDB" id="A0A3N6MZ81"/>
<organism evidence="1 2">
    <name type="scientific">Paraburkholderia dinghuensis</name>
    <dbReference type="NCBI Taxonomy" id="2305225"/>
    <lineage>
        <taxon>Bacteria</taxon>
        <taxon>Pseudomonadati</taxon>
        <taxon>Pseudomonadota</taxon>
        <taxon>Betaproteobacteria</taxon>
        <taxon>Burkholderiales</taxon>
        <taxon>Burkholderiaceae</taxon>
        <taxon>Paraburkholderia</taxon>
    </lineage>
</organism>
<evidence type="ECO:0000313" key="1">
    <source>
        <dbReference type="EMBL" id="RQH07325.1"/>
    </source>
</evidence>
<dbReference type="RefSeq" id="WP_124150523.1">
    <property type="nucleotide sequence ID" value="NZ_RQIS01000005.1"/>
</dbReference>
<gene>
    <name evidence="1" type="ORF">D1Y85_07985</name>
</gene>
<name>A0A3N6MZ81_9BURK</name>
<comment type="caution">
    <text evidence="1">The sequence shown here is derived from an EMBL/GenBank/DDBJ whole genome shotgun (WGS) entry which is preliminary data.</text>
</comment>
<dbReference type="EMBL" id="RQIS01000005">
    <property type="protein sequence ID" value="RQH07325.1"/>
    <property type="molecule type" value="Genomic_DNA"/>
</dbReference>
<accession>A0A3N6MZ81</accession>
<keyword evidence="2" id="KW-1185">Reference proteome</keyword>
<protein>
    <submittedName>
        <fullName evidence="1">Uncharacterized protein</fullName>
    </submittedName>
</protein>
<dbReference type="OrthoDB" id="9101973at2"/>